<keyword evidence="3" id="KW-0808">Transferase</keyword>
<dbReference type="Proteomes" id="UP000587880">
    <property type="component" value="Unassembled WGS sequence"/>
</dbReference>
<dbReference type="GO" id="GO:0016020">
    <property type="term" value="C:membrane"/>
    <property type="evidence" value="ECO:0007669"/>
    <property type="project" value="UniProtKB-SubCell"/>
</dbReference>
<dbReference type="PROSITE" id="PS50885">
    <property type="entry name" value="HAMP"/>
    <property type="match status" value="1"/>
</dbReference>
<accession>A0A7X9XQ16</accession>
<evidence type="ECO:0000256" key="2">
    <source>
        <dbReference type="ARBA" id="ARBA00022553"/>
    </source>
</evidence>
<feature type="domain" description="HAMP" evidence="5">
    <location>
        <begin position="1"/>
        <end position="32"/>
    </location>
</feature>
<sequence length="251" mass="28968">FNNHIPIVGSYEVRELSANFNYMLDGLNNYVHAQIKMQKEKRKAEIHALQMQINPHFIYNTLASIKWLMWQGSTEKSIQTIDAFISLLRNTISNKNEMITIQEEIENLNNYVLINHMRYGDNINVNFFVMPNCENYVIPKLILQPFIENAFFHGFNERNNGSIHVFVNEQNQNLICEIIDNGVGMTAEEVKKILNDASKKHEHFTSIGIQNVNDRIKLLYGDDYGISISSELGKGTTVRVTIPAQKEFIEN</sequence>
<dbReference type="GO" id="GO:0000155">
    <property type="term" value="F:phosphorelay sensor kinase activity"/>
    <property type="evidence" value="ECO:0007669"/>
    <property type="project" value="InterPro"/>
</dbReference>
<dbReference type="InterPro" id="IPR050640">
    <property type="entry name" value="Bact_2-comp_sensor_kinase"/>
</dbReference>
<evidence type="ECO:0000256" key="4">
    <source>
        <dbReference type="ARBA" id="ARBA00022777"/>
    </source>
</evidence>
<comment type="subcellular location">
    <subcellularLocation>
        <location evidence="1">Membrane</location>
    </subcellularLocation>
</comment>
<dbReference type="Pfam" id="PF02518">
    <property type="entry name" value="HATPase_c"/>
    <property type="match status" value="1"/>
</dbReference>
<dbReference type="RefSeq" id="WP_168982326.1">
    <property type="nucleotide sequence ID" value="NZ_JABAGD010000026.1"/>
</dbReference>
<dbReference type="InterPro" id="IPR003594">
    <property type="entry name" value="HATPase_dom"/>
</dbReference>
<evidence type="ECO:0000256" key="1">
    <source>
        <dbReference type="ARBA" id="ARBA00004370"/>
    </source>
</evidence>
<reference evidence="6 7" key="1">
    <citation type="submission" date="2020-04" db="EMBL/GenBank/DDBJ databases">
        <authorList>
            <person name="Hitch T.C.A."/>
            <person name="Wylensek D."/>
            <person name="Clavel T."/>
        </authorList>
    </citation>
    <scope>NUCLEOTIDE SEQUENCE [LARGE SCALE GENOMIC DNA]</scope>
    <source>
        <strain evidence="6 7">WB01_NA02</strain>
    </source>
</reference>
<feature type="non-terminal residue" evidence="6">
    <location>
        <position position="1"/>
    </location>
</feature>
<evidence type="ECO:0000259" key="5">
    <source>
        <dbReference type="PROSITE" id="PS50885"/>
    </source>
</evidence>
<proteinExistence type="predicted"/>
<keyword evidence="2" id="KW-0597">Phosphoprotein</keyword>
<dbReference type="EMBL" id="JABAGD010000026">
    <property type="protein sequence ID" value="NMF06004.1"/>
    <property type="molecule type" value="Genomic_DNA"/>
</dbReference>
<dbReference type="Pfam" id="PF06580">
    <property type="entry name" value="His_kinase"/>
    <property type="match status" value="1"/>
</dbReference>
<dbReference type="InterPro" id="IPR010559">
    <property type="entry name" value="Sig_transdc_His_kin_internal"/>
</dbReference>
<dbReference type="PANTHER" id="PTHR34220:SF7">
    <property type="entry name" value="SENSOR HISTIDINE KINASE YPDA"/>
    <property type="match status" value="1"/>
</dbReference>
<evidence type="ECO:0000313" key="6">
    <source>
        <dbReference type="EMBL" id="NMF06004.1"/>
    </source>
</evidence>
<comment type="caution">
    <text evidence="6">The sequence shown here is derived from an EMBL/GenBank/DDBJ whole genome shotgun (WGS) entry which is preliminary data.</text>
</comment>
<evidence type="ECO:0000256" key="3">
    <source>
        <dbReference type="ARBA" id="ARBA00022679"/>
    </source>
</evidence>
<protein>
    <submittedName>
        <fullName evidence="6">Sensor histidine kinase</fullName>
    </submittedName>
</protein>
<keyword evidence="4 6" id="KW-0418">Kinase</keyword>
<dbReference type="Gene3D" id="3.30.565.10">
    <property type="entry name" value="Histidine kinase-like ATPase, C-terminal domain"/>
    <property type="match status" value="1"/>
</dbReference>
<dbReference type="SUPFAM" id="SSF55874">
    <property type="entry name" value="ATPase domain of HSP90 chaperone/DNA topoisomerase II/histidine kinase"/>
    <property type="match status" value="1"/>
</dbReference>
<dbReference type="InterPro" id="IPR003660">
    <property type="entry name" value="HAMP_dom"/>
</dbReference>
<organism evidence="6 7">
    <name type="scientific">Clostridium beijerinckii</name>
    <name type="common">Clostridium MP</name>
    <dbReference type="NCBI Taxonomy" id="1520"/>
    <lineage>
        <taxon>Bacteria</taxon>
        <taxon>Bacillati</taxon>
        <taxon>Bacillota</taxon>
        <taxon>Clostridia</taxon>
        <taxon>Eubacteriales</taxon>
        <taxon>Clostridiaceae</taxon>
        <taxon>Clostridium</taxon>
    </lineage>
</organism>
<gene>
    <name evidence="6" type="ORF">HF849_14840</name>
</gene>
<name>A0A7X9XQ16_CLOBE</name>
<dbReference type="SMART" id="SM00387">
    <property type="entry name" value="HATPase_c"/>
    <property type="match status" value="1"/>
</dbReference>
<dbReference type="InterPro" id="IPR036890">
    <property type="entry name" value="HATPase_C_sf"/>
</dbReference>
<dbReference type="PANTHER" id="PTHR34220">
    <property type="entry name" value="SENSOR HISTIDINE KINASE YPDA"/>
    <property type="match status" value="1"/>
</dbReference>
<dbReference type="AlphaFoldDB" id="A0A7X9XQ16"/>
<evidence type="ECO:0000313" key="7">
    <source>
        <dbReference type="Proteomes" id="UP000587880"/>
    </source>
</evidence>